<evidence type="ECO:0000313" key="2">
    <source>
        <dbReference type="Proteomes" id="UP001629113"/>
    </source>
</evidence>
<organism evidence="1 2">
    <name type="scientific">Phlyctema vagabunda</name>
    <dbReference type="NCBI Taxonomy" id="108571"/>
    <lineage>
        <taxon>Eukaryota</taxon>
        <taxon>Fungi</taxon>
        <taxon>Dikarya</taxon>
        <taxon>Ascomycota</taxon>
        <taxon>Pezizomycotina</taxon>
        <taxon>Leotiomycetes</taxon>
        <taxon>Helotiales</taxon>
        <taxon>Dermateaceae</taxon>
        <taxon>Phlyctema</taxon>
    </lineage>
</organism>
<name>A0ABR4P8B8_9HELO</name>
<dbReference type="EMBL" id="JBFCZG010000007">
    <property type="protein sequence ID" value="KAL3419559.1"/>
    <property type="molecule type" value="Genomic_DNA"/>
</dbReference>
<accession>A0ABR4P8B8</accession>
<proteinExistence type="predicted"/>
<gene>
    <name evidence="1" type="ORF">PVAG01_08057</name>
</gene>
<sequence length="530" mass="59602">MEAIFLIDFGMTASTAECLVTYDNFQSLKHHKFSKMPTRVVYGQKHNILGWGDTDSYGENAETRILFKSSINHTEPMQEDLKAISDYLRCFCSYVIDEVLQKEDVSKDQVRVTWHLTTPGCWTDSSRRNFHLLAIEVLDNITPGCEVTADLTESVASCEFLVDHLQLPYGTCIMTCDIGGSTCDMAFAVIRRSYPPNKRPDDIVKKLDRVGLFPEVYPIGFSKSPQANVTKLDNLLAGHLSKHRRDRPGPDLSTLIAAFVASEDWKHARHTFAPSSDITLPIGSGFMQESRPDGTLSIIGTKLLIPSGTMESLIKKFLRRLFIQIDTALADWATKTRGSKFNPSIIALCGGGGTMAWPLKNLENRYPGLKIEYLSSTKESCLVTVSGHRISRLRSIKDRIINQYLGDISFGLSNRLSWIKAPRIDWRESPERYATFECESPARDNKSVHHFIVREKTCSVPDTESLSELLEQSGFKEGLSVWSLTAALDPSLIHKHKYRIEVICTGRGEFKFMAYTQTAELSLRSSKHAL</sequence>
<evidence type="ECO:0000313" key="1">
    <source>
        <dbReference type="EMBL" id="KAL3419559.1"/>
    </source>
</evidence>
<keyword evidence="2" id="KW-1185">Reference proteome</keyword>
<comment type="caution">
    <text evidence="1">The sequence shown here is derived from an EMBL/GenBank/DDBJ whole genome shotgun (WGS) entry which is preliminary data.</text>
</comment>
<reference evidence="1 2" key="1">
    <citation type="submission" date="2024-06" db="EMBL/GenBank/DDBJ databases">
        <title>Complete genome of Phlyctema vagabunda strain 19-DSS-EL-015.</title>
        <authorList>
            <person name="Fiorenzani C."/>
        </authorList>
    </citation>
    <scope>NUCLEOTIDE SEQUENCE [LARGE SCALE GENOMIC DNA]</scope>
    <source>
        <strain evidence="1 2">19-DSS-EL-015</strain>
    </source>
</reference>
<protein>
    <recommendedName>
        <fullName evidence="3">Actin-like ATPase domain-containing protein</fullName>
    </recommendedName>
</protein>
<evidence type="ECO:0008006" key="3">
    <source>
        <dbReference type="Google" id="ProtNLM"/>
    </source>
</evidence>
<dbReference type="Proteomes" id="UP001629113">
    <property type="component" value="Unassembled WGS sequence"/>
</dbReference>
<dbReference type="PANTHER" id="PTHR42749:SF1">
    <property type="entry name" value="CELL SHAPE-DETERMINING PROTEIN MREB"/>
    <property type="match status" value="1"/>
</dbReference>
<dbReference type="PANTHER" id="PTHR42749">
    <property type="entry name" value="CELL SHAPE-DETERMINING PROTEIN MREB"/>
    <property type="match status" value="1"/>
</dbReference>